<feature type="domain" description="C2H2-type" evidence="8">
    <location>
        <begin position="343"/>
        <end position="370"/>
    </location>
</feature>
<feature type="domain" description="C2H2-type" evidence="8">
    <location>
        <begin position="284"/>
        <end position="311"/>
    </location>
</feature>
<dbReference type="GeneTree" id="ENSGT01150000286959"/>
<dbReference type="FunFam" id="3.30.160.60:FF:001325">
    <property type="entry name" value="zinc finger protein 200"/>
    <property type="match status" value="1"/>
</dbReference>
<feature type="domain" description="C2H2-type" evidence="8">
    <location>
        <begin position="371"/>
        <end position="399"/>
    </location>
</feature>
<evidence type="ECO:0000256" key="6">
    <source>
        <dbReference type="ARBA" id="ARBA00023242"/>
    </source>
</evidence>
<feature type="domain" description="C2H2-type" evidence="8">
    <location>
        <begin position="400"/>
        <end position="427"/>
    </location>
</feature>
<dbReference type="FunFam" id="3.30.160.60:FF:000597">
    <property type="entry name" value="zinc finger protein 236 isoform X3"/>
    <property type="match status" value="1"/>
</dbReference>
<feature type="domain" description="C2H2-type" evidence="8">
    <location>
        <begin position="512"/>
        <end position="540"/>
    </location>
</feature>
<dbReference type="FunFam" id="3.30.160.60:FF:000145">
    <property type="entry name" value="Zinc finger protein 574"/>
    <property type="match status" value="1"/>
</dbReference>
<dbReference type="GO" id="GO:0000978">
    <property type="term" value="F:RNA polymerase II cis-regulatory region sequence-specific DNA binding"/>
    <property type="evidence" value="ECO:0007669"/>
    <property type="project" value="TreeGrafter"/>
</dbReference>
<dbReference type="Proteomes" id="UP000694402">
    <property type="component" value="Unassembled WGS sequence"/>
</dbReference>
<dbReference type="AlphaFoldDB" id="A0A8C8H848"/>
<sequence>MKPKEEEEEEKGSRKIWRLVCFGYEHSLRIQDLLTERNRPTTHLTLSKMSKLQSFRVFLNERLTAAALDIFAAVEKTVAEYKEENDRLRRLLRITPKIKLSRIDSLQLSLAVSEEVPFEQQHCEQEWSTKLGQEDPEPTQIKEEQEELCTSQEKEKLQGMEADIIEFKFTPCVKSECDQEDTLQSLTLPQTQTVENKDSDSKLVDLKPFGNVTHLNNQNNDSSHTTSIKNQRCRDCGETFALKADLQRHLTLTKMRPRECRFCKKQYNSTCKLKAHVRLCHVDKPCSICGKTFKYKGVLSRHMRTHTGETGEKPFSCGDCGKSFKRKQHLTNHVRTHTGEKPFSCGDCGKSFIQKGHLTEHIRTHTGEKPFSCGDCGKKSFNQKWLLTEHIRTHTGEKPFNCSDCGKSFSYKGDLRRHMLTHTGEKPFSCGDCGRCFNHKGHLRKHILTHTGVKPFSCGDCGKSFNQKAALKTHILTHTGVKPFSCGDCGKSFYQKGHLNEHIRTHTGEKQHVCSVCGKGFTQKAHLVRHVNNVHKERKQDENRK</sequence>
<dbReference type="GO" id="GO:0000981">
    <property type="term" value="F:DNA-binding transcription factor activity, RNA polymerase II-specific"/>
    <property type="evidence" value="ECO:0007669"/>
    <property type="project" value="TreeGrafter"/>
</dbReference>
<dbReference type="PROSITE" id="PS50157">
    <property type="entry name" value="ZINC_FINGER_C2H2_2"/>
    <property type="match status" value="10"/>
</dbReference>
<keyword evidence="10" id="KW-1185">Reference proteome</keyword>
<dbReference type="FunFam" id="3.30.160.60:FF:000912">
    <property type="entry name" value="Zinc finger protein 660"/>
    <property type="match status" value="1"/>
</dbReference>
<evidence type="ECO:0000259" key="8">
    <source>
        <dbReference type="PROSITE" id="PS50157"/>
    </source>
</evidence>
<keyword evidence="5" id="KW-0862">Zinc</keyword>
<feature type="domain" description="C2H2-type" evidence="8">
    <location>
        <begin position="428"/>
        <end position="455"/>
    </location>
</feature>
<feature type="domain" description="C2H2-type" evidence="8">
    <location>
        <begin position="456"/>
        <end position="483"/>
    </location>
</feature>
<dbReference type="GO" id="GO:0045595">
    <property type="term" value="P:regulation of cell differentiation"/>
    <property type="evidence" value="ECO:0007669"/>
    <property type="project" value="UniProtKB-ARBA"/>
</dbReference>
<evidence type="ECO:0000313" key="9">
    <source>
        <dbReference type="Ensembl" id="ENSOTSP00005058238.1"/>
    </source>
</evidence>
<dbReference type="PROSITE" id="PS00028">
    <property type="entry name" value="ZINC_FINGER_C2H2_1"/>
    <property type="match status" value="8"/>
</dbReference>
<keyword evidence="2" id="KW-0479">Metal-binding</keyword>
<dbReference type="GO" id="GO:0008270">
    <property type="term" value="F:zinc ion binding"/>
    <property type="evidence" value="ECO:0007669"/>
    <property type="project" value="UniProtKB-KW"/>
</dbReference>
<keyword evidence="4 7" id="KW-0863">Zinc-finger</keyword>
<feature type="domain" description="C2H2-type" evidence="8">
    <location>
        <begin position="231"/>
        <end position="259"/>
    </location>
</feature>
<dbReference type="PANTHER" id="PTHR23235">
    <property type="entry name" value="KRUEPPEL-LIKE TRANSCRIPTION FACTOR"/>
    <property type="match status" value="1"/>
</dbReference>
<dbReference type="GO" id="GO:0005634">
    <property type="term" value="C:nucleus"/>
    <property type="evidence" value="ECO:0007669"/>
    <property type="project" value="UniProtKB-SubCell"/>
</dbReference>
<dbReference type="Pfam" id="PF00096">
    <property type="entry name" value="zf-C2H2"/>
    <property type="match status" value="10"/>
</dbReference>
<evidence type="ECO:0000256" key="5">
    <source>
        <dbReference type="ARBA" id="ARBA00022833"/>
    </source>
</evidence>
<dbReference type="SUPFAM" id="SSF57667">
    <property type="entry name" value="beta-beta-alpha zinc fingers"/>
    <property type="match status" value="6"/>
</dbReference>
<dbReference type="GO" id="GO:0000122">
    <property type="term" value="P:negative regulation of transcription by RNA polymerase II"/>
    <property type="evidence" value="ECO:0007669"/>
    <property type="project" value="UniProtKB-ARBA"/>
</dbReference>
<dbReference type="SMART" id="SM00355">
    <property type="entry name" value="ZnF_C2H2"/>
    <property type="match status" value="11"/>
</dbReference>
<dbReference type="FunFam" id="3.30.160.60:FF:002343">
    <property type="entry name" value="Zinc finger protein 33A"/>
    <property type="match status" value="2"/>
</dbReference>
<protein>
    <recommendedName>
        <fullName evidence="8">C2H2-type domain-containing protein</fullName>
    </recommendedName>
</protein>
<evidence type="ECO:0000256" key="7">
    <source>
        <dbReference type="PROSITE-ProRule" id="PRU00042"/>
    </source>
</evidence>
<evidence type="ECO:0000256" key="4">
    <source>
        <dbReference type="ARBA" id="ARBA00022771"/>
    </source>
</evidence>
<feature type="domain" description="C2H2-type" evidence="8">
    <location>
        <begin position="484"/>
        <end position="511"/>
    </location>
</feature>
<gene>
    <name evidence="9" type="primary">LOC112230408</name>
</gene>
<keyword evidence="3" id="KW-0677">Repeat</keyword>
<evidence type="ECO:0000256" key="1">
    <source>
        <dbReference type="ARBA" id="ARBA00004123"/>
    </source>
</evidence>
<reference evidence="9" key="2">
    <citation type="submission" date="2025-09" db="UniProtKB">
        <authorList>
            <consortium name="Ensembl"/>
        </authorList>
    </citation>
    <scope>IDENTIFICATION</scope>
</reference>
<evidence type="ECO:0000256" key="2">
    <source>
        <dbReference type="ARBA" id="ARBA00022723"/>
    </source>
</evidence>
<feature type="domain" description="C2H2-type" evidence="8">
    <location>
        <begin position="315"/>
        <end position="342"/>
    </location>
</feature>
<dbReference type="Ensembl" id="ENSOTST00005063395.2">
    <property type="protein sequence ID" value="ENSOTSP00005058238.1"/>
    <property type="gene ID" value="ENSOTSG00005028070.2"/>
</dbReference>
<name>A0A8C8H848_ONCTS</name>
<keyword evidence="6" id="KW-0539">Nucleus</keyword>
<reference evidence="9" key="1">
    <citation type="submission" date="2025-08" db="UniProtKB">
        <authorList>
            <consortium name="Ensembl"/>
        </authorList>
    </citation>
    <scope>IDENTIFICATION</scope>
</reference>
<dbReference type="InterPro" id="IPR013087">
    <property type="entry name" value="Znf_C2H2_type"/>
</dbReference>
<evidence type="ECO:0000256" key="3">
    <source>
        <dbReference type="ARBA" id="ARBA00022737"/>
    </source>
</evidence>
<dbReference type="InterPro" id="IPR036236">
    <property type="entry name" value="Znf_C2H2_sf"/>
</dbReference>
<comment type="subcellular location">
    <subcellularLocation>
        <location evidence="1">Nucleus</location>
    </subcellularLocation>
</comment>
<dbReference type="Gene3D" id="3.30.160.60">
    <property type="entry name" value="Classic Zinc Finger"/>
    <property type="match status" value="10"/>
</dbReference>
<dbReference type="FunFam" id="3.30.160.60:FF:000624">
    <property type="entry name" value="zinc finger protein 697"/>
    <property type="match status" value="2"/>
</dbReference>
<evidence type="ECO:0000313" key="10">
    <source>
        <dbReference type="Proteomes" id="UP000694402"/>
    </source>
</evidence>
<organism evidence="9 10">
    <name type="scientific">Oncorhynchus tshawytscha</name>
    <name type="common">Chinook salmon</name>
    <name type="synonym">Salmo tshawytscha</name>
    <dbReference type="NCBI Taxonomy" id="74940"/>
    <lineage>
        <taxon>Eukaryota</taxon>
        <taxon>Metazoa</taxon>
        <taxon>Chordata</taxon>
        <taxon>Craniata</taxon>
        <taxon>Vertebrata</taxon>
        <taxon>Euteleostomi</taxon>
        <taxon>Actinopterygii</taxon>
        <taxon>Neopterygii</taxon>
        <taxon>Teleostei</taxon>
        <taxon>Protacanthopterygii</taxon>
        <taxon>Salmoniformes</taxon>
        <taxon>Salmonidae</taxon>
        <taxon>Salmoninae</taxon>
        <taxon>Oncorhynchus</taxon>
    </lineage>
</organism>
<accession>A0A8C8H848</accession>
<proteinExistence type="predicted"/>
<dbReference type="FunFam" id="3.30.160.60:FF:000100">
    <property type="entry name" value="Zinc finger 45-like"/>
    <property type="match status" value="1"/>
</dbReference>